<dbReference type="HOGENOM" id="CLU_189630_0_0_2"/>
<evidence type="ECO:0000313" key="2">
    <source>
        <dbReference type="Proteomes" id="UP000033123"/>
    </source>
</evidence>
<evidence type="ECO:0008006" key="3">
    <source>
        <dbReference type="Google" id="ProtNLM"/>
    </source>
</evidence>
<dbReference type="GeneID" id="303091240"/>
<dbReference type="STRING" id="1434118.MSSAC_3933"/>
<name>A0A0E3PT86_9EURY</name>
<accession>A0A0E3PT86</accession>
<gene>
    <name evidence="1" type="ORF">MSSAC_3933</name>
</gene>
<dbReference type="Pfam" id="PF10884">
    <property type="entry name" value="DUF2683"/>
    <property type="match status" value="1"/>
</dbReference>
<dbReference type="Proteomes" id="UP000033123">
    <property type="component" value="Chromosome"/>
</dbReference>
<sequence>MVQAMINIDERTNRVLNIIKAKYGLKDKSAAIMHMAAEYEKEIMEPELRPEFIEKAQEIMKQKPIDVGTVENWKKMLDC</sequence>
<evidence type="ECO:0000313" key="1">
    <source>
        <dbReference type="EMBL" id="AKB38523.1"/>
    </source>
</evidence>
<dbReference type="AlphaFoldDB" id="A0A0E3PT86"/>
<reference evidence="1 2" key="1">
    <citation type="submission" date="2014-07" db="EMBL/GenBank/DDBJ databases">
        <title>Methanogenic archaea and the global carbon cycle.</title>
        <authorList>
            <person name="Henriksen J.R."/>
            <person name="Luke J."/>
            <person name="Reinhart S."/>
            <person name="Benedict M.N."/>
            <person name="Youngblut N.D."/>
            <person name="Metcalf M.E."/>
            <person name="Whitaker R.J."/>
            <person name="Metcalf W.W."/>
        </authorList>
    </citation>
    <scope>NUCLEOTIDE SEQUENCE [LARGE SCALE GENOMIC DNA]</scope>
    <source>
        <strain evidence="1 2">C2J</strain>
    </source>
</reference>
<dbReference type="KEGG" id="msj:MSSAC_3933"/>
<protein>
    <recommendedName>
        <fullName evidence="3">Antitoxin</fullName>
    </recommendedName>
</protein>
<organism evidence="1 2">
    <name type="scientific">Methanosarcina siciliae C2J</name>
    <dbReference type="NCBI Taxonomy" id="1434118"/>
    <lineage>
        <taxon>Archaea</taxon>
        <taxon>Methanobacteriati</taxon>
        <taxon>Methanobacteriota</taxon>
        <taxon>Stenosarchaea group</taxon>
        <taxon>Methanomicrobia</taxon>
        <taxon>Methanosarcinales</taxon>
        <taxon>Methanosarcinaceae</taxon>
        <taxon>Methanosarcina</taxon>
    </lineage>
</organism>
<dbReference type="RefSeq" id="WP_048184936.1">
    <property type="nucleotide sequence ID" value="NZ_CP009508.1"/>
</dbReference>
<dbReference type="PATRIC" id="fig|1434118.4.peg.5049"/>
<proteinExistence type="predicted"/>
<dbReference type="EMBL" id="CP009508">
    <property type="protein sequence ID" value="AKB38523.1"/>
    <property type="molecule type" value="Genomic_DNA"/>
</dbReference>
<dbReference type="InterPro" id="IPR020271">
    <property type="entry name" value="Uncharacterised_MJ1172"/>
</dbReference>